<sequence length="123" mass="13611">MKPIVAVLMLSVVLGPAHAAKACPAAEQALTGAWQQRGAAGFFEEFSLQVEAGRHVLDSWLHQRPDITGASWKLVDCRLIVESTDDGVGTLRFRVLGLKHDTLRLYDESDRVESIYVRVPEQP</sequence>
<evidence type="ECO:0000313" key="2">
    <source>
        <dbReference type="EMBL" id="MCP1373677.1"/>
    </source>
</evidence>
<comment type="caution">
    <text evidence="2">The sequence shown here is derived from an EMBL/GenBank/DDBJ whole genome shotgun (WGS) entry which is preliminary data.</text>
</comment>
<keyword evidence="3" id="KW-1185">Reference proteome</keyword>
<organism evidence="2 3">
    <name type="scientific">Dyella lutea</name>
    <dbReference type="NCBI Taxonomy" id="2950441"/>
    <lineage>
        <taxon>Bacteria</taxon>
        <taxon>Pseudomonadati</taxon>
        <taxon>Pseudomonadota</taxon>
        <taxon>Gammaproteobacteria</taxon>
        <taxon>Lysobacterales</taxon>
        <taxon>Rhodanobacteraceae</taxon>
        <taxon>Dyella</taxon>
    </lineage>
</organism>
<evidence type="ECO:0000256" key="1">
    <source>
        <dbReference type="SAM" id="SignalP"/>
    </source>
</evidence>
<proteinExistence type="predicted"/>
<feature type="chain" id="PRO_5045091600" evidence="1">
    <location>
        <begin position="20"/>
        <end position="123"/>
    </location>
</feature>
<feature type="signal peptide" evidence="1">
    <location>
        <begin position="1"/>
        <end position="19"/>
    </location>
</feature>
<name>A0ABT1F8H0_9GAMM</name>
<dbReference type="RefSeq" id="WP_253565442.1">
    <property type="nucleotide sequence ID" value="NZ_JAMZEK010000001.1"/>
</dbReference>
<reference evidence="2 3" key="1">
    <citation type="submission" date="2022-06" db="EMBL/GenBank/DDBJ databases">
        <title>Dyella sp. Sa strain:Sa Genome sequencing.</title>
        <authorList>
            <person name="Park S."/>
        </authorList>
    </citation>
    <scope>NUCLEOTIDE SEQUENCE [LARGE SCALE GENOMIC DNA]</scope>
    <source>
        <strain evidence="2 3">Sa</strain>
    </source>
</reference>
<gene>
    <name evidence="2" type="ORF">NC595_06340</name>
</gene>
<dbReference type="Proteomes" id="UP001204615">
    <property type="component" value="Unassembled WGS sequence"/>
</dbReference>
<evidence type="ECO:0000313" key="3">
    <source>
        <dbReference type="Proteomes" id="UP001204615"/>
    </source>
</evidence>
<dbReference type="EMBL" id="JAMZEK010000001">
    <property type="protein sequence ID" value="MCP1373677.1"/>
    <property type="molecule type" value="Genomic_DNA"/>
</dbReference>
<accession>A0ABT1F8H0</accession>
<protein>
    <submittedName>
        <fullName evidence="2">Uncharacterized protein</fullName>
    </submittedName>
</protein>
<keyword evidence="1" id="KW-0732">Signal</keyword>